<dbReference type="PANTHER" id="PTHR30437">
    <property type="entry name" value="TRANSCRIPTION ELONGATION FACTOR GREA"/>
    <property type="match status" value="1"/>
</dbReference>
<dbReference type="PANTHER" id="PTHR30437:SF6">
    <property type="entry name" value="TRANSCRIPTION ELONGATION FACTOR GREB"/>
    <property type="match status" value="1"/>
</dbReference>
<dbReference type="InterPro" id="IPR036953">
    <property type="entry name" value="GreA/GreB_C_sf"/>
</dbReference>
<feature type="domain" description="Transcription elongation factor GreA/GreB C-terminal" evidence="1">
    <location>
        <begin position="90"/>
        <end position="162"/>
    </location>
</feature>
<dbReference type="InterPro" id="IPR023459">
    <property type="entry name" value="Tscrpt_elong_fac_GreA/B_fam"/>
</dbReference>
<comment type="caution">
    <text evidence="2">The sequence shown here is derived from an EMBL/GenBank/DDBJ whole genome shotgun (WGS) entry which is preliminary data.</text>
</comment>
<evidence type="ECO:0000313" key="3">
    <source>
        <dbReference type="Proteomes" id="UP000053048"/>
    </source>
</evidence>
<dbReference type="GO" id="GO:0006354">
    <property type="term" value="P:DNA-templated transcription elongation"/>
    <property type="evidence" value="ECO:0007669"/>
    <property type="project" value="TreeGrafter"/>
</dbReference>
<sequence>MSRAFVNEDNAAADAEQPIERLVSEQTNYVTARGLELLQEQVRNLQAQHSAQSALGDDADRQRLADLERDLRYFNQRLQSAQVVAAAVSTEKVQIGSRVTFADEDDNQQRVHLVGEDQADAAKGLINWGSPLGRALIGARKGDEVVWQRPAGDLSIEVLLIETDE</sequence>
<dbReference type="AlphaFoldDB" id="A0A0W0H4F2"/>
<accession>A0A0W0H4F2</accession>
<keyword evidence="2" id="KW-0251">Elongation factor</keyword>
<dbReference type="GO" id="GO:0070063">
    <property type="term" value="F:RNA polymerase binding"/>
    <property type="evidence" value="ECO:0007669"/>
    <property type="project" value="InterPro"/>
</dbReference>
<dbReference type="Pfam" id="PF01272">
    <property type="entry name" value="GreA_GreB"/>
    <property type="match status" value="1"/>
</dbReference>
<evidence type="ECO:0000313" key="2">
    <source>
        <dbReference type="EMBL" id="KTB55711.1"/>
    </source>
</evidence>
<dbReference type="Proteomes" id="UP000053048">
    <property type="component" value="Unassembled WGS sequence"/>
</dbReference>
<protein>
    <submittedName>
        <fullName evidence="2">Transcription elongation factor GreAB</fullName>
    </submittedName>
</protein>
<reference evidence="2 3" key="1">
    <citation type="submission" date="2015-09" db="EMBL/GenBank/DDBJ databases">
        <title>Genome sequence of ICMP 13104.</title>
        <authorList>
            <person name="Visnovsky S."/>
            <person name="Lu A."/>
            <person name="Panda P."/>
            <person name="Pitman A."/>
        </authorList>
    </citation>
    <scope>NUCLEOTIDE SEQUENCE [LARGE SCALE GENOMIC DNA]</scope>
    <source>
        <strain evidence="2 3">ICMP 13104</strain>
    </source>
</reference>
<keyword evidence="2" id="KW-0648">Protein biosynthesis</keyword>
<evidence type="ECO:0000259" key="1">
    <source>
        <dbReference type="Pfam" id="PF01272"/>
    </source>
</evidence>
<dbReference type="GO" id="GO:0003677">
    <property type="term" value="F:DNA binding"/>
    <property type="evidence" value="ECO:0007669"/>
    <property type="project" value="InterPro"/>
</dbReference>
<dbReference type="SUPFAM" id="SSF54534">
    <property type="entry name" value="FKBP-like"/>
    <property type="match status" value="1"/>
</dbReference>
<dbReference type="Gene3D" id="3.10.50.30">
    <property type="entry name" value="Transcription elongation factor, GreA/GreB, C-terminal domain"/>
    <property type="match status" value="1"/>
</dbReference>
<name>A0A0W0H4F2_PSEVI</name>
<dbReference type="EMBL" id="LKEJ01000183">
    <property type="protein sequence ID" value="KTB55711.1"/>
    <property type="molecule type" value="Genomic_DNA"/>
</dbReference>
<dbReference type="GO" id="GO:0032784">
    <property type="term" value="P:regulation of DNA-templated transcription elongation"/>
    <property type="evidence" value="ECO:0007669"/>
    <property type="project" value="InterPro"/>
</dbReference>
<dbReference type="InterPro" id="IPR001437">
    <property type="entry name" value="Tscrpt_elong_fac_GreA/B_C"/>
</dbReference>
<organism evidence="2 3">
    <name type="scientific">Pseudomonas viridiflava ICMP 13104</name>
    <dbReference type="NCBI Taxonomy" id="1198305"/>
    <lineage>
        <taxon>Bacteria</taxon>
        <taxon>Pseudomonadati</taxon>
        <taxon>Pseudomonadota</taxon>
        <taxon>Gammaproteobacteria</taxon>
        <taxon>Pseudomonadales</taxon>
        <taxon>Pseudomonadaceae</taxon>
        <taxon>Pseudomonas</taxon>
    </lineage>
</organism>
<dbReference type="FunFam" id="3.10.50.30:FF:000001">
    <property type="entry name" value="Transcription elongation factor GreA"/>
    <property type="match status" value="1"/>
</dbReference>
<gene>
    <name evidence="2" type="ORF">AO067_07725</name>
</gene>
<dbReference type="GO" id="GO:0003746">
    <property type="term" value="F:translation elongation factor activity"/>
    <property type="evidence" value="ECO:0007669"/>
    <property type="project" value="UniProtKB-KW"/>
</dbReference>
<dbReference type="PIRSF" id="PIRSF006092">
    <property type="entry name" value="GreA_GreB"/>
    <property type="match status" value="1"/>
</dbReference>
<proteinExistence type="predicted"/>
<keyword evidence="3" id="KW-1185">Reference proteome</keyword>